<name>A0A2K3M672_TRIPR</name>
<reference evidence="1 2" key="1">
    <citation type="journal article" date="2014" name="Am. J. Bot.">
        <title>Genome assembly and annotation for red clover (Trifolium pratense; Fabaceae).</title>
        <authorList>
            <person name="Istvanek J."/>
            <person name="Jaros M."/>
            <person name="Krenek A."/>
            <person name="Repkova J."/>
        </authorList>
    </citation>
    <scope>NUCLEOTIDE SEQUENCE [LARGE SCALE GENOMIC DNA]</scope>
    <source>
        <strain evidence="2">cv. Tatra</strain>
        <tissue evidence="1">Young leaves</tissue>
    </source>
</reference>
<proteinExistence type="predicted"/>
<accession>A0A2K3M672</accession>
<dbReference type="EMBL" id="ASHM01050832">
    <property type="protein sequence ID" value="PNX86297.1"/>
    <property type="molecule type" value="Genomic_DNA"/>
</dbReference>
<protein>
    <submittedName>
        <fullName evidence="1">Uncharacterized protein</fullName>
    </submittedName>
</protein>
<dbReference type="AlphaFoldDB" id="A0A2K3M672"/>
<comment type="caution">
    <text evidence="1">The sequence shown here is derived from an EMBL/GenBank/DDBJ whole genome shotgun (WGS) entry which is preliminary data.</text>
</comment>
<evidence type="ECO:0000313" key="2">
    <source>
        <dbReference type="Proteomes" id="UP000236291"/>
    </source>
</evidence>
<organism evidence="1 2">
    <name type="scientific">Trifolium pratense</name>
    <name type="common">Red clover</name>
    <dbReference type="NCBI Taxonomy" id="57577"/>
    <lineage>
        <taxon>Eukaryota</taxon>
        <taxon>Viridiplantae</taxon>
        <taxon>Streptophyta</taxon>
        <taxon>Embryophyta</taxon>
        <taxon>Tracheophyta</taxon>
        <taxon>Spermatophyta</taxon>
        <taxon>Magnoliopsida</taxon>
        <taxon>eudicotyledons</taxon>
        <taxon>Gunneridae</taxon>
        <taxon>Pentapetalae</taxon>
        <taxon>rosids</taxon>
        <taxon>fabids</taxon>
        <taxon>Fabales</taxon>
        <taxon>Fabaceae</taxon>
        <taxon>Papilionoideae</taxon>
        <taxon>50 kb inversion clade</taxon>
        <taxon>NPAAA clade</taxon>
        <taxon>Hologalegina</taxon>
        <taxon>IRL clade</taxon>
        <taxon>Trifolieae</taxon>
        <taxon>Trifolium</taxon>
    </lineage>
</organism>
<dbReference type="Proteomes" id="UP000236291">
    <property type="component" value="Unassembled WGS sequence"/>
</dbReference>
<evidence type="ECO:0000313" key="1">
    <source>
        <dbReference type="EMBL" id="PNX86297.1"/>
    </source>
</evidence>
<gene>
    <name evidence="1" type="ORF">L195_g042374</name>
</gene>
<reference evidence="1 2" key="2">
    <citation type="journal article" date="2017" name="Front. Plant Sci.">
        <title>Gene Classification and Mining of Molecular Markers Useful in Red Clover (Trifolium pratense) Breeding.</title>
        <authorList>
            <person name="Istvanek J."/>
            <person name="Dluhosova J."/>
            <person name="Dluhos P."/>
            <person name="Patkova L."/>
            <person name="Nedelnik J."/>
            <person name="Repkova J."/>
        </authorList>
    </citation>
    <scope>NUCLEOTIDE SEQUENCE [LARGE SCALE GENOMIC DNA]</scope>
    <source>
        <strain evidence="2">cv. Tatra</strain>
        <tissue evidence="1">Young leaves</tissue>
    </source>
</reference>
<sequence>MVIEKVWLYRAMDNGNEFSVAFELARRENLVFTIPLRHHAKVYPLANSEVRDLIGKKTNLQLQVLMRKLNEHCGSLSQAWRCWNCLGGGCGGDPP</sequence>